<accession>A0AAV3IJH8</accession>
<keyword evidence="1" id="KW-0732">Signal</keyword>
<dbReference type="RefSeq" id="WP_004887103.1">
    <property type="nucleotide sequence ID" value="NZ_KB849570.1"/>
</dbReference>
<feature type="chain" id="PRO_5043819737" description="Lipoprotein" evidence="1">
    <location>
        <begin position="22"/>
        <end position="354"/>
    </location>
</feature>
<dbReference type="AlphaFoldDB" id="A0AAV3IJH8"/>
<sequence length="354" mass="40316">MTLNKAIFLFLLSGLMVGCGGGTGSSDTVTTTKDEILSSEFDNTTSYKWASIQFDNTFVEITRNSRNGNIWYADYLKLDKNTQPDIGRLMLSTDGLYRPDETKYPLGYRRYILRSTSQDGTTLRKTPYNKDGLKNIVVEEKGRWIDLKNVRISDRTAVYWNLLAEKIPTSVFFHRESIGDQFKNFLALTKKNTFPAGAKCFQVERTNYSVPYYVITNTESLASVNGVSVNNFSDYVSLAGSNAVTGKWGNVQWAYLNTEANDPKYYTVSVYMNIDNKLASGYWQKNPNTSIDSIVAGYKKSLDSFNNYEDVISFQSAIEEAKNECTYYNSEPYRVCRRLSILRECSDDQIKIYP</sequence>
<name>A0AAV3IJH8_ACINO</name>
<evidence type="ECO:0000313" key="2">
    <source>
        <dbReference type="EMBL" id="ENV39492.1"/>
    </source>
</evidence>
<dbReference type="PROSITE" id="PS51257">
    <property type="entry name" value="PROKAR_LIPOPROTEIN"/>
    <property type="match status" value="1"/>
</dbReference>
<evidence type="ECO:0008006" key="4">
    <source>
        <dbReference type="Google" id="ProtNLM"/>
    </source>
</evidence>
<dbReference type="EMBL" id="APPP01000014">
    <property type="protein sequence ID" value="ENV39492.1"/>
    <property type="molecule type" value="Genomic_DNA"/>
</dbReference>
<dbReference type="Proteomes" id="UP000013028">
    <property type="component" value="Unassembled WGS sequence"/>
</dbReference>
<protein>
    <recommendedName>
        <fullName evidence="4">Lipoprotein</fullName>
    </recommendedName>
</protein>
<evidence type="ECO:0000256" key="1">
    <source>
        <dbReference type="SAM" id="SignalP"/>
    </source>
</evidence>
<feature type="signal peptide" evidence="1">
    <location>
        <begin position="1"/>
        <end position="21"/>
    </location>
</feature>
<gene>
    <name evidence="2" type="ORF">F958_02519</name>
</gene>
<proteinExistence type="predicted"/>
<reference evidence="2 3" key="1">
    <citation type="submission" date="2013-02" db="EMBL/GenBank/DDBJ databases">
        <title>The Genome Sequence of Acinetobacter nosocomialis NIPH 386.</title>
        <authorList>
            <consortium name="The Broad Institute Genome Sequencing Platform"/>
            <consortium name="The Broad Institute Genome Sequencing Center for Infectious Disease"/>
            <person name="Cerqueira G."/>
            <person name="Feldgarden M."/>
            <person name="Courvalin P."/>
            <person name="Perichon B."/>
            <person name="Grillot-Courvalin C."/>
            <person name="Clermont D."/>
            <person name="Rocha E."/>
            <person name="Yoon E.-J."/>
            <person name="Nemec A."/>
            <person name="Walker B."/>
            <person name="Young S.K."/>
            <person name="Zeng Q."/>
            <person name="Gargeya S."/>
            <person name="Fitzgerald M."/>
            <person name="Haas B."/>
            <person name="Abouelleil A."/>
            <person name="Alvarado L."/>
            <person name="Arachchi H.M."/>
            <person name="Berlin A.M."/>
            <person name="Chapman S.B."/>
            <person name="Dewar J."/>
            <person name="Goldberg J."/>
            <person name="Griggs A."/>
            <person name="Gujja S."/>
            <person name="Hansen M."/>
            <person name="Howarth C."/>
            <person name="Imamovic A."/>
            <person name="Larimer J."/>
            <person name="McCowan C."/>
            <person name="Murphy C."/>
            <person name="Neiman D."/>
            <person name="Pearson M."/>
            <person name="Priest M."/>
            <person name="Roberts A."/>
            <person name="Saif S."/>
            <person name="Shea T."/>
            <person name="Sisk P."/>
            <person name="Sykes S."/>
            <person name="Wortman J."/>
            <person name="Nusbaum C."/>
            <person name="Birren B."/>
        </authorList>
    </citation>
    <scope>NUCLEOTIDE SEQUENCE [LARGE SCALE GENOMIC DNA]</scope>
    <source>
        <strain evidence="2 3">NIPH 386</strain>
    </source>
</reference>
<comment type="caution">
    <text evidence="2">The sequence shown here is derived from an EMBL/GenBank/DDBJ whole genome shotgun (WGS) entry which is preliminary data.</text>
</comment>
<evidence type="ECO:0000313" key="3">
    <source>
        <dbReference type="Proteomes" id="UP000013028"/>
    </source>
</evidence>
<organism evidence="2 3">
    <name type="scientific">Acinetobacter nosocomialis NIPH 386</name>
    <dbReference type="NCBI Taxonomy" id="1217985"/>
    <lineage>
        <taxon>Bacteria</taxon>
        <taxon>Pseudomonadati</taxon>
        <taxon>Pseudomonadota</taxon>
        <taxon>Gammaproteobacteria</taxon>
        <taxon>Moraxellales</taxon>
        <taxon>Moraxellaceae</taxon>
        <taxon>Acinetobacter</taxon>
        <taxon>Acinetobacter calcoaceticus/baumannii complex</taxon>
    </lineage>
</organism>